<comment type="caution">
    <text evidence="4">The sequence shown here is derived from an EMBL/GenBank/DDBJ whole genome shotgun (WGS) entry which is preliminary data.</text>
</comment>
<dbReference type="InterPro" id="IPR052368">
    <property type="entry name" value="2-oxoacid_oxidoreductase"/>
</dbReference>
<dbReference type="PANTHER" id="PTHR43088">
    <property type="entry name" value="SUBUNIT OF PYRUVATE:FLAVODOXIN OXIDOREDUCTASE-RELATED"/>
    <property type="match status" value="1"/>
</dbReference>
<dbReference type="Pfam" id="PF01855">
    <property type="entry name" value="POR_N"/>
    <property type="match status" value="1"/>
</dbReference>
<evidence type="ECO:0000256" key="1">
    <source>
        <dbReference type="ARBA" id="ARBA00023002"/>
    </source>
</evidence>
<dbReference type="InterPro" id="IPR002880">
    <property type="entry name" value="Pyrv_Fd/Flavodoxin_OxRdtase_N"/>
</dbReference>
<reference evidence="4" key="1">
    <citation type="submission" date="2013-08" db="EMBL/GenBank/DDBJ databases">
        <authorList>
            <person name="Mendez C."/>
            <person name="Richter M."/>
            <person name="Ferrer M."/>
            <person name="Sanchez J."/>
        </authorList>
    </citation>
    <scope>NUCLEOTIDE SEQUENCE</scope>
</reference>
<proteinExistence type="predicted"/>
<reference evidence="4" key="2">
    <citation type="journal article" date="2014" name="ISME J.">
        <title>Microbial stratification in low pH oxic and suboxic macroscopic growths along an acid mine drainage.</title>
        <authorList>
            <person name="Mendez-Garcia C."/>
            <person name="Mesa V."/>
            <person name="Sprenger R.R."/>
            <person name="Richter M."/>
            <person name="Diez M.S."/>
            <person name="Solano J."/>
            <person name="Bargiela R."/>
            <person name="Golyshina O.V."/>
            <person name="Manteca A."/>
            <person name="Ramos J.L."/>
            <person name="Gallego J.R."/>
            <person name="Llorente I."/>
            <person name="Martins Dos Santos V.A."/>
            <person name="Jensen O.N."/>
            <person name="Pelaez A.I."/>
            <person name="Sanchez J."/>
            <person name="Ferrer M."/>
        </authorList>
    </citation>
    <scope>NUCLEOTIDE SEQUENCE</scope>
</reference>
<evidence type="ECO:0000259" key="2">
    <source>
        <dbReference type="Pfam" id="PF01855"/>
    </source>
</evidence>
<dbReference type="InterPro" id="IPR033412">
    <property type="entry name" value="PFOR_II"/>
</dbReference>
<evidence type="ECO:0000313" key="4">
    <source>
        <dbReference type="EMBL" id="EQD76231.1"/>
    </source>
</evidence>
<dbReference type="AlphaFoldDB" id="T1BTI5"/>
<dbReference type="PANTHER" id="PTHR43088:SF1">
    <property type="entry name" value="SUBUNIT OF PYRUVATE:FLAVODOXIN OXIDOREDUCTASE"/>
    <property type="match status" value="1"/>
</dbReference>
<name>T1BTI5_9ZZZZ</name>
<evidence type="ECO:0000259" key="3">
    <source>
        <dbReference type="Pfam" id="PF17147"/>
    </source>
</evidence>
<dbReference type="InterPro" id="IPR009014">
    <property type="entry name" value="Transketo_C/PFOR_II"/>
</dbReference>
<feature type="non-terminal residue" evidence="4">
    <location>
        <position position="181"/>
    </location>
</feature>
<dbReference type="SUPFAM" id="SSF52922">
    <property type="entry name" value="TK C-terminal domain-like"/>
    <property type="match status" value="1"/>
</dbReference>
<organism evidence="4">
    <name type="scientific">mine drainage metagenome</name>
    <dbReference type="NCBI Taxonomy" id="410659"/>
    <lineage>
        <taxon>unclassified sequences</taxon>
        <taxon>metagenomes</taxon>
        <taxon>ecological metagenomes</taxon>
    </lineage>
</organism>
<dbReference type="Gene3D" id="3.40.50.970">
    <property type="match status" value="1"/>
</dbReference>
<dbReference type="Gene3D" id="3.40.50.920">
    <property type="match status" value="1"/>
</dbReference>
<sequence length="181" mass="19803">MTVTAFQLAETYRQPVVLLLDAVLSHMRENIDLPQAEQVQAAAATVPRDGHRPFGDTPFVPFGEGERTVVTGLAHDESGLPRTGTGAATERILRQTMQRLETDRDAITRYETHNTADARYLVLAYGITARAALAAVEILRDEGIPAGLLELQTLWPFPDHLVAQEAQRVAGILVPELNLGQ</sequence>
<dbReference type="Pfam" id="PF17147">
    <property type="entry name" value="PFOR_II"/>
    <property type="match status" value="1"/>
</dbReference>
<gene>
    <name evidence="4" type="ORF">B1A_03442</name>
</gene>
<keyword evidence="1" id="KW-0560">Oxidoreductase</keyword>
<dbReference type="InterPro" id="IPR029061">
    <property type="entry name" value="THDP-binding"/>
</dbReference>
<dbReference type="GO" id="GO:0016491">
    <property type="term" value="F:oxidoreductase activity"/>
    <property type="evidence" value="ECO:0007669"/>
    <property type="project" value="UniProtKB-KW"/>
</dbReference>
<dbReference type="EMBL" id="AUZX01002521">
    <property type="protein sequence ID" value="EQD76231.1"/>
    <property type="molecule type" value="Genomic_DNA"/>
</dbReference>
<accession>T1BTI5</accession>
<feature type="domain" description="Pyruvate flavodoxin/ferredoxin oxidoreductase pyrimidine binding" evidence="2">
    <location>
        <begin position="1"/>
        <end position="83"/>
    </location>
</feature>
<keyword evidence="4" id="KW-0670">Pyruvate</keyword>
<feature type="domain" description="Pyruvate:ferredoxin oxidoreductase core" evidence="3">
    <location>
        <begin position="118"/>
        <end position="179"/>
    </location>
</feature>
<dbReference type="SUPFAM" id="SSF52518">
    <property type="entry name" value="Thiamin diphosphate-binding fold (THDP-binding)"/>
    <property type="match status" value="1"/>
</dbReference>
<protein>
    <submittedName>
        <fullName evidence="4">Pyruvate flavodoxin/ferredoxin oxidoreductase, thiamine diP-binding domain protein</fullName>
    </submittedName>
</protein>